<evidence type="ECO:0000313" key="2">
    <source>
        <dbReference type="Proteomes" id="UP000788262"/>
    </source>
</evidence>
<dbReference type="RefSeq" id="WP_205385927.1">
    <property type="nucleotide sequence ID" value="NZ_JAFFZS010000029.1"/>
</dbReference>
<sequence>MATGLVRALERVVTDCCADLGHRLFLRAMKAYHVPADRPRLVALGERFGYPQWVVPEGLDDRTG</sequence>
<keyword evidence="2" id="KW-1185">Reference proteome</keyword>
<reference evidence="1 2" key="1">
    <citation type="submission" date="2021-02" db="EMBL/GenBank/DDBJ databases">
        <title>Whole genome sequencing of Streptomyces actuosus VRA1.</title>
        <authorList>
            <person name="Sen G."/>
            <person name="Sen A."/>
        </authorList>
    </citation>
    <scope>NUCLEOTIDE SEQUENCE [LARGE SCALE GENOMIC DNA]</scope>
    <source>
        <strain evidence="1 2">VRA1</strain>
    </source>
</reference>
<comment type="caution">
    <text evidence="1">The sequence shown here is derived from an EMBL/GenBank/DDBJ whole genome shotgun (WGS) entry which is preliminary data.</text>
</comment>
<name>A0ABS2VXC4_STRAS</name>
<accession>A0ABS2VXC4</accession>
<gene>
    <name evidence="1" type="ORF">JS756_27550</name>
</gene>
<evidence type="ECO:0000313" key="1">
    <source>
        <dbReference type="EMBL" id="MBN0047799.1"/>
    </source>
</evidence>
<proteinExistence type="predicted"/>
<protein>
    <submittedName>
        <fullName evidence="1">Uncharacterized protein</fullName>
    </submittedName>
</protein>
<organism evidence="1 2">
    <name type="scientific">Streptomyces actuosus</name>
    <dbReference type="NCBI Taxonomy" id="1885"/>
    <lineage>
        <taxon>Bacteria</taxon>
        <taxon>Bacillati</taxon>
        <taxon>Actinomycetota</taxon>
        <taxon>Actinomycetes</taxon>
        <taxon>Kitasatosporales</taxon>
        <taxon>Streptomycetaceae</taxon>
        <taxon>Streptomyces</taxon>
    </lineage>
</organism>
<dbReference type="EMBL" id="JAFFZS010000029">
    <property type="protein sequence ID" value="MBN0047799.1"/>
    <property type="molecule type" value="Genomic_DNA"/>
</dbReference>
<dbReference type="Proteomes" id="UP000788262">
    <property type="component" value="Unassembled WGS sequence"/>
</dbReference>